<protein>
    <recommendedName>
        <fullName evidence="8">Tic20 family protein</fullName>
    </recommendedName>
</protein>
<accession>A0A370QH19</accession>
<dbReference type="EMBL" id="QRAO01000002">
    <property type="protein sequence ID" value="RDK87390.1"/>
    <property type="molecule type" value="Genomic_DNA"/>
</dbReference>
<keyword evidence="4 5" id="KW-0472">Membrane</keyword>
<dbReference type="OrthoDB" id="1446062at2"/>
<feature type="transmembrane region" description="Helical" evidence="5">
    <location>
        <begin position="26"/>
        <end position="44"/>
    </location>
</feature>
<evidence type="ECO:0000313" key="7">
    <source>
        <dbReference type="Proteomes" id="UP000255317"/>
    </source>
</evidence>
<reference evidence="6 7" key="1">
    <citation type="submission" date="2018-07" db="EMBL/GenBank/DDBJ databases">
        <title>Genomic Encyclopedia of Type Strains, Phase IV (KMG-IV): sequencing the most valuable type-strain genomes for metagenomic binning, comparative biology and taxonomic classification.</title>
        <authorList>
            <person name="Goeker M."/>
        </authorList>
    </citation>
    <scope>NUCLEOTIDE SEQUENCE [LARGE SCALE GENOMIC DNA]</scope>
    <source>
        <strain evidence="6 7">DSM 101478</strain>
    </source>
</reference>
<keyword evidence="3 5" id="KW-1133">Transmembrane helix</keyword>
<dbReference type="RefSeq" id="WP_115123567.1">
    <property type="nucleotide sequence ID" value="NZ_QRAO01000002.1"/>
</dbReference>
<proteinExistence type="predicted"/>
<dbReference type="Pfam" id="PF09685">
    <property type="entry name" value="MamF_MmsF"/>
    <property type="match status" value="1"/>
</dbReference>
<gene>
    <name evidence="6" type="ORF">C8D94_102577</name>
</gene>
<evidence type="ECO:0000256" key="2">
    <source>
        <dbReference type="ARBA" id="ARBA00022692"/>
    </source>
</evidence>
<dbReference type="AlphaFoldDB" id="A0A370QH19"/>
<keyword evidence="7" id="KW-1185">Reference proteome</keyword>
<evidence type="ECO:0000256" key="3">
    <source>
        <dbReference type="ARBA" id="ARBA00022989"/>
    </source>
</evidence>
<sequence length="122" mass="13471">MEVISITQTGKKTDTNLLVFTQLSQFLTYVTGFGGFIVPLILWLTKKDEIEGMDEHGKNVINFQITMFLIALLSIPGIFLLGLGILSLIWVGIVSFVMPIVNAVRASNGQAPSYFSTIRFIS</sequence>
<evidence type="ECO:0000256" key="4">
    <source>
        <dbReference type="ARBA" id="ARBA00023136"/>
    </source>
</evidence>
<evidence type="ECO:0000256" key="1">
    <source>
        <dbReference type="ARBA" id="ARBA00004141"/>
    </source>
</evidence>
<comment type="subcellular location">
    <subcellularLocation>
        <location evidence="1">Membrane</location>
        <topology evidence="1">Multi-pass membrane protein</topology>
    </subcellularLocation>
</comment>
<organism evidence="6 7">
    <name type="scientific">Marinirhabdus gelatinilytica</name>
    <dbReference type="NCBI Taxonomy" id="1703343"/>
    <lineage>
        <taxon>Bacteria</taxon>
        <taxon>Pseudomonadati</taxon>
        <taxon>Bacteroidota</taxon>
        <taxon>Flavobacteriia</taxon>
        <taxon>Flavobacteriales</taxon>
        <taxon>Flavobacteriaceae</taxon>
    </lineage>
</organism>
<name>A0A370QH19_9FLAO</name>
<evidence type="ECO:0000256" key="5">
    <source>
        <dbReference type="SAM" id="Phobius"/>
    </source>
</evidence>
<comment type="caution">
    <text evidence="6">The sequence shown here is derived from an EMBL/GenBank/DDBJ whole genome shotgun (WGS) entry which is preliminary data.</text>
</comment>
<evidence type="ECO:0000313" key="6">
    <source>
        <dbReference type="EMBL" id="RDK87390.1"/>
    </source>
</evidence>
<keyword evidence="2 5" id="KW-0812">Transmembrane</keyword>
<evidence type="ECO:0008006" key="8">
    <source>
        <dbReference type="Google" id="ProtNLM"/>
    </source>
</evidence>
<dbReference type="Proteomes" id="UP000255317">
    <property type="component" value="Unassembled WGS sequence"/>
</dbReference>
<feature type="transmembrane region" description="Helical" evidence="5">
    <location>
        <begin position="65"/>
        <end position="98"/>
    </location>
</feature>
<dbReference type="InterPro" id="IPR019109">
    <property type="entry name" value="MamF_MmsF"/>
</dbReference>